<accession>A0A839ABB1</accession>
<feature type="region of interest" description="Disordered" evidence="1">
    <location>
        <begin position="740"/>
        <end position="782"/>
    </location>
</feature>
<dbReference type="AlphaFoldDB" id="A0A839ABB1"/>
<dbReference type="EMBL" id="JACFXV010000041">
    <property type="protein sequence ID" value="MBA5776304.1"/>
    <property type="molecule type" value="Genomic_DNA"/>
</dbReference>
<evidence type="ECO:0000256" key="1">
    <source>
        <dbReference type="SAM" id="MobiDB-lite"/>
    </source>
</evidence>
<gene>
    <name evidence="3" type="ORF">H2509_04100</name>
</gene>
<keyword evidence="4" id="KW-1185">Reference proteome</keyword>
<dbReference type="Proteomes" id="UP000541109">
    <property type="component" value="Unassembled WGS sequence"/>
</dbReference>
<comment type="caution">
    <text evidence="3">The sequence shown here is derived from an EMBL/GenBank/DDBJ whole genome shotgun (WGS) entry which is preliminary data.</text>
</comment>
<evidence type="ECO:0000313" key="4">
    <source>
        <dbReference type="Proteomes" id="UP000541109"/>
    </source>
</evidence>
<feature type="compositionally biased region" description="Low complexity" evidence="1">
    <location>
        <begin position="772"/>
        <end position="782"/>
    </location>
</feature>
<reference evidence="3 4" key="1">
    <citation type="submission" date="2020-07" db="EMBL/GenBank/DDBJ databases">
        <title>Stappia sp., F7233, whole genome shotgun sequencing project.</title>
        <authorList>
            <person name="Jiang S."/>
            <person name="Liu Z.W."/>
            <person name="Du Z.J."/>
        </authorList>
    </citation>
    <scope>NUCLEOTIDE SEQUENCE [LARGE SCALE GENOMIC DNA]</scope>
    <source>
        <strain evidence="3 4">F7233</strain>
    </source>
</reference>
<dbReference type="RefSeq" id="WP_182162596.1">
    <property type="nucleotide sequence ID" value="NZ_JACFXV010000041.1"/>
</dbReference>
<dbReference type="Pfam" id="PF17892">
    <property type="entry name" value="Cadherin_5"/>
    <property type="match status" value="2"/>
</dbReference>
<dbReference type="NCBIfam" id="NF012211">
    <property type="entry name" value="tand_rpt_95"/>
    <property type="match status" value="2"/>
</dbReference>
<name>A0A839ABB1_9HYPH</name>
<feature type="domain" description="Cadherin-like" evidence="2">
    <location>
        <begin position="37"/>
        <end position="121"/>
    </location>
</feature>
<proteinExistence type="predicted"/>
<organism evidence="3 4">
    <name type="scientific">Stappia albiluteola</name>
    <dbReference type="NCBI Taxonomy" id="2758565"/>
    <lineage>
        <taxon>Bacteria</taxon>
        <taxon>Pseudomonadati</taxon>
        <taxon>Pseudomonadota</taxon>
        <taxon>Alphaproteobacteria</taxon>
        <taxon>Hyphomicrobiales</taxon>
        <taxon>Stappiaceae</taxon>
        <taxon>Stappia</taxon>
    </lineage>
</organism>
<evidence type="ECO:0000313" key="3">
    <source>
        <dbReference type="EMBL" id="MBA5776304.1"/>
    </source>
</evidence>
<evidence type="ECO:0000259" key="2">
    <source>
        <dbReference type="Pfam" id="PF17892"/>
    </source>
</evidence>
<dbReference type="InterPro" id="IPR041690">
    <property type="entry name" value="Cadherin_5"/>
</dbReference>
<feature type="domain" description="Cadherin-like" evidence="2">
    <location>
        <begin position="649"/>
        <end position="738"/>
    </location>
</feature>
<sequence length="825" mass="85060">MAFETQTAAAAGVAEAAGGATYAGGDAKGGETLPPETGGATFVTNEDTPLIITDAQIRALVPGLEAGATVIDVTVNCGTIYNNGNGTWTFFPHKDFFGEGTVEFRILSGGETVTGSTSLNVLPVNDAPVLNVPGFIGDEAVNTFTSSHQQDSAVTTLADGGWIVTWASRGQDGSDFGIYAQRYDAAGKTVGGEFRVNTTTAGSQRLPEVAALKDGGYVVTWQSTGDGSQSGIFHQRFDAEDRPVGSQEVVNQLTIGAQEEAVVAGLADGGHVVVWCGPSNNRQGIDIYARTYDADGKPTQDEWRVNTHFDADQDRPSVTALADGGFVIVWTSSAQDGDGTGVFGQRYDASGRPAGEEFAVNSYTHGAQEQAVVSSLADGGFVVAWRSFGQDGHNFGVFLQRYDAAGGKVGGEQQANTHWSGNELDPAVTGLSDGGYVVTWRSLLQDGSGDGVYGQVFDADGTPVGAEFRVNDSTASNQFDPQVAALDDGGFVVTWTSLGQDGNGNGVYQRVFNADGSPRPDPLVFAENGDPVAIADNLQVADVDSQTLVGATVTIEGTVSVEDVLSFTARAGITGSYDAATGVLTLSGEASLADYQAVLRTVTYQNTGDNPTGNGAGTSRTITFQVDDGASENNISEAVSVTVEVVPENDAPEVSAPVDLVLSELSGLVIRTEDLLANASDPEGDALSVLNLSVDHGTLTDNGDGSWTYVPGEGFTNEAVLSYQVSDGELVAEASATIQRPASGGGEFPQPGGEDRFVFAADAGGDADGDAEGASGDDAFADGSAGSDFAEAVGLDAGDTLLVDDGVPSFGGEPSIFGQDDFRFV</sequence>
<protein>
    <submittedName>
        <fullName evidence="3">Cadherin-like domain-containing protein</fullName>
    </submittedName>
</protein>